<keyword evidence="4" id="KW-1185">Reference proteome</keyword>
<comment type="caution">
    <text evidence="3">The sequence shown here is derived from an EMBL/GenBank/DDBJ whole genome shotgun (WGS) entry which is preliminary data.</text>
</comment>
<gene>
    <name evidence="3" type="ORF">GM668_23005</name>
</gene>
<sequence>MFIDDCSIITSAMSFTKSTSRKLKVSLLLAACSAFIPTAHATTSQFMTRLFTEAIGRGPDAATWKANSLFSTTPSNCTSLDFYTIVNSIYTSAEYNNLGYTNQEKVITLYRGILNREPEAGAVQYWTNQLNGGATISSLVSNFVVSPEFASIRDNLICKALPANGNAAFRWGNYPALPVNAGEATMDSAWLQAQLNAAKTSASKTVLLPQRALIQANSTINIPPGVKLATVGTIHNQAYAKMARIVRTTNFAGPLITMGNMSTNTADPGNTGSSRIENIWISSQRDHVVNGTTISYIGQPTIAMYSGYGSSISNSRLENAVGGTNIEIFDYGCKDFVIYNNLITGYTNTHYSFAGDGRYTDGITIKCGSTTVTNNTVIDASDVGVITFFSPTQTQATKMENNFVIATGVSAYAAYMYEPWGAAAGESRVIFDFNGSTIKNNNFWGGPGTHFDIGISVGARAWHGSSVHVGKNGFVQGNSNQGIPTAMQIGIGIDSMPDTTVGSNALNYQLYNNGWCAKGVLLANTGYDTVAGVQVQNATPSRIASNTNNGSVVNYTNTAIQACAGHPASQ</sequence>
<dbReference type="InterPro" id="IPR025282">
    <property type="entry name" value="DUF4214"/>
</dbReference>
<evidence type="ECO:0000259" key="2">
    <source>
        <dbReference type="Pfam" id="PF13946"/>
    </source>
</evidence>
<keyword evidence="1" id="KW-0732">Signal</keyword>
<feature type="chain" id="PRO_5026735403" evidence="1">
    <location>
        <begin position="42"/>
        <end position="570"/>
    </location>
</feature>
<feature type="signal peptide" evidence="1">
    <location>
        <begin position="1"/>
        <end position="41"/>
    </location>
</feature>
<proteinExistence type="predicted"/>
<dbReference type="AlphaFoldDB" id="A0A6L6Q5J4"/>
<dbReference type="Pfam" id="PF13946">
    <property type="entry name" value="DUF4214"/>
    <property type="match status" value="1"/>
</dbReference>
<accession>A0A6L6Q5J4</accession>
<dbReference type="SUPFAM" id="SSF51126">
    <property type="entry name" value="Pectin lyase-like"/>
    <property type="match status" value="1"/>
</dbReference>
<dbReference type="InterPro" id="IPR011050">
    <property type="entry name" value="Pectin_lyase_fold/virulence"/>
</dbReference>
<evidence type="ECO:0000313" key="3">
    <source>
        <dbReference type="EMBL" id="MTW04950.1"/>
    </source>
</evidence>
<reference evidence="3 4" key="1">
    <citation type="submission" date="2019-11" db="EMBL/GenBank/DDBJ databases">
        <title>Type strains purchased from KCTC, JCM and DSMZ.</title>
        <authorList>
            <person name="Lu H."/>
        </authorList>
    </citation>
    <scope>NUCLEOTIDE SEQUENCE [LARGE SCALE GENOMIC DNA]</scope>
    <source>
        <strain evidence="3 4">KCTC 42409</strain>
    </source>
</reference>
<name>A0A6L6Q5J4_9BURK</name>
<dbReference type="OrthoDB" id="5172663at2"/>
<dbReference type="EMBL" id="WNLA01000019">
    <property type="protein sequence ID" value="MTW04950.1"/>
    <property type="molecule type" value="Genomic_DNA"/>
</dbReference>
<evidence type="ECO:0000313" key="4">
    <source>
        <dbReference type="Proteomes" id="UP000484015"/>
    </source>
</evidence>
<dbReference type="InterPro" id="IPR038255">
    <property type="entry name" value="PBS_linker_sf"/>
</dbReference>
<dbReference type="RefSeq" id="WP_155441305.1">
    <property type="nucleotide sequence ID" value="NZ_WNLA01000019.1"/>
</dbReference>
<dbReference type="Proteomes" id="UP000484015">
    <property type="component" value="Unassembled WGS sequence"/>
</dbReference>
<organism evidence="3 4">
    <name type="scientific">Pseudoduganella ginsengisoli</name>
    <dbReference type="NCBI Taxonomy" id="1462440"/>
    <lineage>
        <taxon>Bacteria</taxon>
        <taxon>Pseudomonadati</taxon>
        <taxon>Pseudomonadota</taxon>
        <taxon>Betaproteobacteria</taxon>
        <taxon>Burkholderiales</taxon>
        <taxon>Oxalobacteraceae</taxon>
        <taxon>Telluria group</taxon>
        <taxon>Pseudoduganella</taxon>
    </lineage>
</organism>
<dbReference type="Gene3D" id="1.10.3130.20">
    <property type="entry name" value="Phycobilisome linker domain"/>
    <property type="match status" value="1"/>
</dbReference>
<protein>
    <submittedName>
        <fullName evidence="3">DUF4214 domain-containing protein</fullName>
    </submittedName>
</protein>
<feature type="domain" description="DUF4214" evidence="2">
    <location>
        <begin position="88"/>
        <end position="150"/>
    </location>
</feature>
<evidence type="ECO:0000256" key="1">
    <source>
        <dbReference type="SAM" id="SignalP"/>
    </source>
</evidence>